<sequence length="421" mass="47743">MRTRFYNARILTMKDFDVFSGEIWIEDNKIIYVGKQKASTFCFDREIDVHQNLIMPGFINAHTHSGMTFLRSMADDMPLQQWLNEKVFPIEEKLTQEDIYFFSKLAILEYLTSGITTNFDMYLNPEAIVHTSLDMNYRTVLCGAVNDFCLSVEDVERCFNAYNQKNSLISYILGFSHEYTNSKEKIQQVAALSHKYKAPVYTHLSETEYEVNTCKEKTGRSPVEYLCDLGVYDYGGGAFHCVHMSAHDLDLFAKKHLNVITNPASNLKLASGIAPIQSMLQRNINVCLGTDGPASNNCLDMFREMFLVTGLAKYKEKDASAVDAYEVLKMATVNAAKALHLNCGVLEAGKLADLIILDLHQPNMQPINNVAKNIVYSGSKSNVKCTMVNGKILYEDGHFHVGFEIEALYDEVQKRVERLMR</sequence>
<keyword evidence="4" id="KW-1185">Reference proteome</keyword>
<dbReference type="InterPro" id="IPR050287">
    <property type="entry name" value="MTA/SAH_deaminase"/>
</dbReference>
<evidence type="ECO:0000259" key="2">
    <source>
        <dbReference type="Pfam" id="PF01979"/>
    </source>
</evidence>
<gene>
    <name evidence="3" type="ORF">FYJ55_02510</name>
</gene>
<reference evidence="3 4" key="1">
    <citation type="submission" date="2019-08" db="EMBL/GenBank/DDBJ databases">
        <title>In-depth cultivation of the pig gut microbiome towards novel bacterial diversity and tailored functional studies.</title>
        <authorList>
            <person name="Wylensek D."/>
            <person name="Hitch T.C.A."/>
            <person name="Clavel T."/>
        </authorList>
    </citation>
    <scope>NUCLEOTIDE SEQUENCE [LARGE SCALE GENOMIC DNA]</scope>
    <source>
        <strain evidence="3 4">LKV-472-APC-3</strain>
    </source>
</reference>
<keyword evidence="1 3" id="KW-0378">Hydrolase</keyword>
<dbReference type="SUPFAM" id="SSF51556">
    <property type="entry name" value="Metallo-dependent hydrolases"/>
    <property type="match status" value="1"/>
</dbReference>
<dbReference type="EMBL" id="VUMR01000007">
    <property type="protein sequence ID" value="MSS55806.1"/>
    <property type="molecule type" value="Genomic_DNA"/>
</dbReference>
<organism evidence="3 4">
    <name type="scientific">Holdemanella porci</name>
    <dbReference type="NCBI Taxonomy" id="2652276"/>
    <lineage>
        <taxon>Bacteria</taxon>
        <taxon>Bacillati</taxon>
        <taxon>Bacillota</taxon>
        <taxon>Erysipelotrichia</taxon>
        <taxon>Erysipelotrichales</taxon>
        <taxon>Erysipelotrichaceae</taxon>
        <taxon>Holdemanella</taxon>
    </lineage>
</organism>
<dbReference type="Gene3D" id="3.20.20.140">
    <property type="entry name" value="Metal-dependent hydrolases"/>
    <property type="match status" value="1"/>
</dbReference>
<protein>
    <submittedName>
        <fullName evidence="3">Amidohydrolase</fullName>
    </submittedName>
</protein>
<dbReference type="PANTHER" id="PTHR43794:SF11">
    <property type="entry name" value="AMIDOHYDROLASE-RELATED DOMAIN-CONTAINING PROTEIN"/>
    <property type="match status" value="1"/>
</dbReference>
<feature type="domain" description="Amidohydrolase-related" evidence="2">
    <location>
        <begin position="54"/>
        <end position="393"/>
    </location>
</feature>
<name>A0A6N7V1X2_9FIRM</name>
<accession>A0A6N7V1X2</accession>
<dbReference type="RefSeq" id="WP_154555497.1">
    <property type="nucleotide sequence ID" value="NZ_VUMR01000007.1"/>
</dbReference>
<dbReference type="InterPro" id="IPR006680">
    <property type="entry name" value="Amidohydro-rel"/>
</dbReference>
<evidence type="ECO:0000313" key="4">
    <source>
        <dbReference type="Proteomes" id="UP000434241"/>
    </source>
</evidence>
<proteinExistence type="predicted"/>
<dbReference type="Pfam" id="PF01979">
    <property type="entry name" value="Amidohydro_1"/>
    <property type="match status" value="1"/>
</dbReference>
<evidence type="ECO:0000313" key="3">
    <source>
        <dbReference type="EMBL" id="MSS55806.1"/>
    </source>
</evidence>
<comment type="caution">
    <text evidence="3">The sequence shown here is derived from an EMBL/GenBank/DDBJ whole genome shotgun (WGS) entry which is preliminary data.</text>
</comment>
<dbReference type="GeneID" id="93158163"/>
<dbReference type="SUPFAM" id="SSF51338">
    <property type="entry name" value="Composite domain of metallo-dependent hydrolases"/>
    <property type="match status" value="1"/>
</dbReference>
<dbReference type="AlphaFoldDB" id="A0A6N7V1X2"/>
<dbReference type="Gene3D" id="2.30.40.10">
    <property type="entry name" value="Urease, subunit C, domain 1"/>
    <property type="match status" value="1"/>
</dbReference>
<dbReference type="InterPro" id="IPR011059">
    <property type="entry name" value="Metal-dep_hydrolase_composite"/>
</dbReference>
<dbReference type="PANTHER" id="PTHR43794">
    <property type="entry name" value="AMINOHYDROLASE SSNA-RELATED"/>
    <property type="match status" value="1"/>
</dbReference>
<dbReference type="Proteomes" id="UP000434241">
    <property type="component" value="Unassembled WGS sequence"/>
</dbReference>
<dbReference type="GO" id="GO:0016810">
    <property type="term" value="F:hydrolase activity, acting on carbon-nitrogen (but not peptide) bonds"/>
    <property type="evidence" value="ECO:0007669"/>
    <property type="project" value="InterPro"/>
</dbReference>
<dbReference type="CDD" id="cd01298">
    <property type="entry name" value="ATZ_TRZ_like"/>
    <property type="match status" value="1"/>
</dbReference>
<evidence type="ECO:0000256" key="1">
    <source>
        <dbReference type="ARBA" id="ARBA00022801"/>
    </source>
</evidence>
<dbReference type="InterPro" id="IPR032466">
    <property type="entry name" value="Metal_Hydrolase"/>
</dbReference>